<dbReference type="GO" id="GO:0006298">
    <property type="term" value="P:mismatch repair"/>
    <property type="evidence" value="ECO:0007669"/>
    <property type="project" value="TreeGrafter"/>
</dbReference>
<dbReference type="GO" id="GO:0003723">
    <property type="term" value="F:RNA binding"/>
    <property type="evidence" value="ECO:0007669"/>
    <property type="project" value="UniProtKB-UniRule"/>
</dbReference>
<reference evidence="18 19" key="1">
    <citation type="journal article" date="2015" name="Nature">
        <title>rRNA introns, odd ribosomes, and small enigmatic genomes across a large radiation of phyla.</title>
        <authorList>
            <person name="Brown C.T."/>
            <person name="Hug L.A."/>
            <person name="Thomas B.C."/>
            <person name="Sharon I."/>
            <person name="Castelle C.J."/>
            <person name="Singh A."/>
            <person name="Wilkins M.J."/>
            <person name="Williams K.H."/>
            <person name="Banfield J.F."/>
        </authorList>
    </citation>
    <scope>NUCLEOTIDE SEQUENCE [LARGE SCALE GENOMIC DNA]</scope>
</reference>
<dbReference type="GO" id="GO:0043137">
    <property type="term" value="P:DNA replication, removal of RNA primer"/>
    <property type="evidence" value="ECO:0007669"/>
    <property type="project" value="TreeGrafter"/>
</dbReference>
<evidence type="ECO:0000256" key="5">
    <source>
        <dbReference type="ARBA" id="ARBA00007383"/>
    </source>
</evidence>
<evidence type="ECO:0000256" key="4">
    <source>
        <dbReference type="ARBA" id="ARBA00004496"/>
    </source>
</evidence>
<evidence type="ECO:0000256" key="13">
    <source>
        <dbReference type="ARBA" id="ARBA00023211"/>
    </source>
</evidence>
<comment type="cofactor">
    <cofactor evidence="14 15">
        <name>Mn(2+)</name>
        <dbReference type="ChEBI" id="CHEBI:29035"/>
    </cofactor>
    <cofactor evidence="14 15">
        <name>Mg(2+)</name>
        <dbReference type="ChEBI" id="CHEBI:18420"/>
    </cofactor>
    <text evidence="14 15">Manganese or magnesium. Binds 1 divalent metal ion per monomer in the absence of substrate. May bind a second metal ion after substrate binding.</text>
</comment>
<dbReference type="GO" id="GO:0005737">
    <property type="term" value="C:cytoplasm"/>
    <property type="evidence" value="ECO:0007669"/>
    <property type="project" value="UniProtKB-SubCell"/>
</dbReference>
<dbReference type="GO" id="GO:0030145">
    <property type="term" value="F:manganese ion binding"/>
    <property type="evidence" value="ECO:0007669"/>
    <property type="project" value="UniProtKB-UniRule"/>
</dbReference>
<proteinExistence type="inferred from homology"/>
<dbReference type="Proteomes" id="UP000034611">
    <property type="component" value="Unassembled WGS sequence"/>
</dbReference>
<dbReference type="EC" id="3.1.26.4" evidence="6 14"/>
<keyword evidence="8 14" id="KW-0963">Cytoplasm</keyword>
<comment type="caution">
    <text evidence="18">The sequence shown here is derived from an EMBL/GenBank/DDBJ whole genome shotgun (WGS) entry which is preliminary data.</text>
</comment>
<comment type="catalytic activity">
    <reaction evidence="1 14 15 16">
        <text>Endonucleolytic cleavage to 5'-phosphomonoester.</text>
        <dbReference type="EC" id="3.1.26.4"/>
    </reaction>
</comment>
<dbReference type="PROSITE" id="PS51975">
    <property type="entry name" value="RNASE_H_2"/>
    <property type="match status" value="1"/>
</dbReference>
<feature type="binding site" evidence="14 15">
    <location>
        <position position="132"/>
    </location>
    <ligand>
        <name>a divalent metal cation</name>
        <dbReference type="ChEBI" id="CHEBI:60240"/>
    </ligand>
</feature>
<dbReference type="GO" id="GO:0004523">
    <property type="term" value="F:RNA-DNA hybrid ribonuclease activity"/>
    <property type="evidence" value="ECO:0007669"/>
    <property type="project" value="UniProtKB-UniRule"/>
</dbReference>
<organism evidence="18 19">
    <name type="scientific">Candidatus Woesebacteria bacterium GW2011_GWC1_43_10b</name>
    <dbReference type="NCBI Taxonomy" id="1618585"/>
    <lineage>
        <taxon>Bacteria</taxon>
        <taxon>Candidatus Woeseibacteriota</taxon>
    </lineage>
</organism>
<feature type="binding site" evidence="14 15">
    <location>
        <position position="25"/>
    </location>
    <ligand>
        <name>a divalent metal cation</name>
        <dbReference type="ChEBI" id="CHEBI:60240"/>
    </ligand>
</feature>
<evidence type="ECO:0000256" key="1">
    <source>
        <dbReference type="ARBA" id="ARBA00000077"/>
    </source>
</evidence>
<comment type="similarity">
    <text evidence="5 14 16">Belongs to the RNase HII family.</text>
</comment>
<dbReference type="Pfam" id="PF01351">
    <property type="entry name" value="RNase_HII"/>
    <property type="match status" value="1"/>
</dbReference>
<keyword evidence="10 14" id="KW-0479">Metal-binding</keyword>
<dbReference type="EMBL" id="LCEY01000028">
    <property type="protein sequence ID" value="KKS80075.1"/>
    <property type="molecule type" value="Genomic_DNA"/>
</dbReference>
<name>A0A0G1C343_9BACT</name>
<dbReference type="SUPFAM" id="SSF53098">
    <property type="entry name" value="Ribonuclease H-like"/>
    <property type="match status" value="1"/>
</dbReference>
<dbReference type="HAMAP" id="MF_00052_B">
    <property type="entry name" value="RNase_HII_B"/>
    <property type="match status" value="1"/>
</dbReference>
<comment type="function">
    <text evidence="3 14 16">Endonuclease that specifically degrades the RNA of RNA-DNA hybrids.</text>
</comment>
<feature type="domain" description="RNase H type-2" evidence="17">
    <location>
        <begin position="18"/>
        <end position="227"/>
    </location>
</feature>
<dbReference type="InterPro" id="IPR022898">
    <property type="entry name" value="RNase_HII"/>
</dbReference>
<dbReference type="InterPro" id="IPR036397">
    <property type="entry name" value="RNaseH_sf"/>
</dbReference>
<dbReference type="InterPro" id="IPR024567">
    <property type="entry name" value="RNase_HII/HIII_dom"/>
</dbReference>
<dbReference type="InterPro" id="IPR001352">
    <property type="entry name" value="RNase_HII/HIII"/>
</dbReference>
<evidence type="ECO:0000256" key="15">
    <source>
        <dbReference type="PROSITE-ProRule" id="PRU01319"/>
    </source>
</evidence>
<dbReference type="Gene3D" id="3.30.420.10">
    <property type="entry name" value="Ribonuclease H-like superfamily/Ribonuclease H"/>
    <property type="match status" value="1"/>
</dbReference>
<dbReference type="CDD" id="cd07182">
    <property type="entry name" value="RNase_HII_bacteria_HII_like"/>
    <property type="match status" value="1"/>
</dbReference>
<dbReference type="NCBIfam" id="NF000595">
    <property type="entry name" value="PRK00015.1-3"/>
    <property type="match status" value="1"/>
</dbReference>
<evidence type="ECO:0000256" key="3">
    <source>
        <dbReference type="ARBA" id="ARBA00004065"/>
    </source>
</evidence>
<protein>
    <recommendedName>
        <fullName evidence="7 14">Ribonuclease HII</fullName>
        <shortName evidence="14">RNase HII</shortName>
        <ecNumber evidence="6 14">3.1.26.4</ecNumber>
    </recommendedName>
</protein>
<dbReference type="InterPro" id="IPR012337">
    <property type="entry name" value="RNaseH-like_sf"/>
</dbReference>
<evidence type="ECO:0000256" key="12">
    <source>
        <dbReference type="ARBA" id="ARBA00022801"/>
    </source>
</evidence>
<accession>A0A0G1C343</accession>
<evidence type="ECO:0000256" key="9">
    <source>
        <dbReference type="ARBA" id="ARBA00022722"/>
    </source>
</evidence>
<evidence type="ECO:0000256" key="8">
    <source>
        <dbReference type="ARBA" id="ARBA00022490"/>
    </source>
</evidence>
<gene>
    <name evidence="14" type="primary">rnhB</name>
    <name evidence="18" type="ORF">UV56_C0028G0008</name>
</gene>
<dbReference type="PANTHER" id="PTHR10954">
    <property type="entry name" value="RIBONUCLEASE H2 SUBUNIT A"/>
    <property type="match status" value="1"/>
</dbReference>
<evidence type="ECO:0000259" key="17">
    <source>
        <dbReference type="PROSITE" id="PS51975"/>
    </source>
</evidence>
<comment type="subcellular location">
    <subcellularLocation>
        <location evidence="4 14">Cytoplasm</location>
    </subcellularLocation>
</comment>
<evidence type="ECO:0000256" key="14">
    <source>
        <dbReference type="HAMAP-Rule" id="MF_00052"/>
    </source>
</evidence>
<feature type="binding site" evidence="14 15">
    <location>
        <position position="24"/>
    </location>
    <ligand>
        <name>a divalent metal cation</name>
        <dbReference type="ChEBI" id="CHEBI:60240"/>
    </ligand>
</feature>
<dbReference type="PATRIC" id="fig|1618585.3.peg.332"/>
<dbReference type="PANTHER" id="PTHR10954:SF18">
    <property type="entry name" value="RIBONUCLEASE HII"/>
    <property type="match status" value="1"/>
</dbReference>
<dbReference type="GO" id="GO:0032299">
    <property type="term" value="C:ribonuclease H2 complex"/>
    <property type="evidence" value="ECO:0007669"/>
    <property type="project" value="TreeGrafter"/>
</dbReference>
<keyword evidence="13 14" id="KW-0464">Manganese</keyword>
<sequence length="227" mass="25445">MDLPDFNFEEKLWQRGFRFVAGADEVGRGSFAGPVVAAAVVFEPTALALSSRAFGSQKGANRSLVQINDSKKLRPRQREKAAIWIKENAYSWAIGASSVAEINKLGVGKATQIAFRRAIAGCELDIEYLLIDAFYVPYLRGLNKRRQKPIVKGDSLSVSIAAASIIAKVERDGLMRKLSRQFKEYRWEKNKGYGTKEHREAIQKYGTTKHHRRAFTDSSFSRVLSDA</sequence>
<evidence type="ECO:0000256" key="11">
    <source>
        <dbReference type="ARBA" id="ARBA00022759"/>
    </source>
</evidence>
<comment type="cofactor">
    <cofactor evidence="2">
        <name>Mg(2+)</name>
        <dbReference type="ChEBI" id="CHEBI:18420"/>
    </cofactor>
</comment>
<evidence type="ECO:0000313" key="18">
    <source>
        <dbReference type="EMBL" id="KKS80075.1"/>
    </source>
</evidence>
<evidence type="ECO:0000256" key="10">
    <source>
        <dbReference type="ARBA" id="ARBA00022723"/>
    </source>
</evidence>
<evidence type="ECO:0000256" key="2">
    <source>
        <dbReference type="ARBA" id="ARBA00001946"/>
    </source>
</evidence>
<evidence type="ECO:0000313" key="19">
    <source>
        <dbReference type="Proteomes" id="UP000034611"/>
    </source>
</evidence>
<evidence type="ECO:0000256" key="7">
    <source>
        <dbReference type="ARBA" id="ARBA00019179"/>
    </source>
</evidence>
<keyword evidence="9 14" id="KW-0540">Nuclease</keyword>
<keyword evidence="11 14" id="KW-0255">Endonuclease</keyword>
<dbReference type="AlphaFoldDB" id="A0A0G1C343"/>
<evidence type="ECO:0000256" key="16">
    <source>
        <dbReference type="RuleBase" id="RU003515"/>
    </source>
</evidence>
<evidence type="ECO:0000256" key="6">
    <source>
        <dbReference type="ARBA" id="ARBA00012180"/>
    </source>
</evidence>
<keyword evidence="12 14" id="KW-0378">Hydrolase</keyword>